<name>A0A653LUT9_9FLAO</name>
<dbReference type="AlphaFoldDB" id="A0A653LUT9"/>
<proteinExistence type="predicted"/>
<accession>A0A653LUT9</accession>
<gene>
    <name evidence="1" type="ORF">MARI151_10132</name>
</gene>
<protein>
    <submittedName>
        <fullName evidence="1">Uncharacterized protein</fullName>
    </submittedName>
</protein>
<reference evidence="1 2" key="1">
    <citation type="submission" date="2019-10" db="EMBL/GenBank/DDBJ databases">
        <authorList>
            <person name="Karimi E."/>
        </authorList>
    </citation>
    <scope>NUCLEOTIDE SEQUENCE [LARGE SCALE GENOMIC DNA]</scope>
    <source>
        <strain evidence="1">Maribacter sp. 151</strain>
    </source>
</reference>
<evidence type="ECO:0000313" key="1">
    <source>
        <dbReference type="EMBL" id="VXA95672.1"/>
    </source>
</evidence>
<dbReference type="Proteomes" id="UP000430202">
    <property type="component" value="Unassembled WGS sequence"/>
</dbReference>
<keyword evidence="2" id="KW-1185">Reference proteome</keyword>
<evidence type="ECO:0000313" key="2">
    <source>
        <dbReference type="Proteomes" id="UP000430202"/>
    </source>
</evidence>
<sequence length="49" mass="5707">MVHDIRQLLKSYSELRILVHTQRILKGTHFTSSSQLDLTLNSNNLKLRS</sequence>
<dbReference type="EMBL" id="CABWLR010000001">
    <property type="protein sequence ID" value="VXA95672.1"/>
    <property type="molecule type" value="Genomic_DNA"/>
</dbReference>
<organism evidence="1 2">
    <name type="scientific">Maribacter litoralis</name>
    <dbReference type="NCBI Taxonomy" id="2059726"/>
    <lineage>
        <taxon>Bacteria</taxon>
        <taxon>Pseudomonadati</taxon>
        <taxon>Bacteroidota</taxon>
        <taxon>Flavobacteriia</taxon>
        <taxon>Flavobacteriales</taxon>
        <taxon>Flavobacteriaceae</taxon>
        <taxon>Maribacter</taxon>
    </lineage>
</organism>